<evidence type="ECO:0000256" key="2">
    <source>
        <dbReference type="PIRNR" id="PIRNR002070"/>
    </source>
</evidence>
<dbReference type="PANTHER" id="PTHR10302">
    <property type="entry name" value="SINGLE-STRANDED DNA-BINDING PROTEIN"/>
    <property type="match status" value="1"/>
</dbReference>
<dbReference type="GO" id="GO:0003697">
    <property type="term" value="F:single-stranded DNA binding"/>
    <property type="evidence" value="ECO:0007669"/>
    <property type="project" value="InterPro"/>
</dbReference>
<reference evidence="4 5" key="1">
    <citation type="submission" date="2017-06" db="EMBL/GenBank/DDBJ databases">
        <authorList>
            <consortium name="Pathogen Informatics"/>
        </authorList>
    </citation>
    <scope>NUCLEOTIDE SEQUENCE [LARGE SCALE GENOMIC DNA]</scope>
    <source>
        <strain evidence="4 5">NCTC12149</strain>
    </source>
</reference>
<evidence type="ECO:0000256" key="1">
    <source>
        <dbReference type="ARBA" id="ARBA00023125"/>
    </source>
</evidence>
<name>A0AAJ5C180_9SPHI</name>
<dbReference type="SUPFAM" id="SSF50249">
    <property type="entry name" value="Nucleic acid-binding proteins"/>
    <property type="match status" value="1"/>
</dbReference>
<dbReference type="PIRSF" id="PIRSF002070">
    <property type="entry name" value="SSB"/>
    <property type="match status" value="1"/>
</dbReference>
<evidence type="ECO:0000313" key="4">
    <source>
        <dbReference type="EMBL" id="SNV53342.1"/>
    </source>
</evidence>
<dbReference type="InterPro" id="IPR000424">
    <property type="entry name" value="Primosome_PriB/ssb"/>
</dbReference>
<dbReference type="GO" id="GO:0006260">
    <property type="term" value="P:DNA replication"/>
    <property type="evidence" value="ECO:0007669"/>
    <property type="project" value="InterPro"/>
</dbReference>
<dbReference type="NCBIfam" id="TIGR00621">
    <property type="entry name" value="ssb"/>
    <property type="match status" value="1"/>
</dbReference>
<evidence type="ECO:0000313" key="5">
    <source>
        <dbReference type="Proteomes" id="UP000215355"/>
    </source>
</evidence>
<sequence>MSTIKNSVQLLGRLGQEAEIKISSTGIPFCFISLVTNEYGVKKNGEQYEKSQWHRIAVWGNMLCNQMKKRGKKGSLWLIQGTIFYKQFEKESGNTQQYCEIRANKLMFLMEGMGLNQKMQPEISA</sequence>
<dbReference type="CDD" id="cd04496">
    <property type="entry name" value="SSB_OBF"/>
    <property type="match status" value="1"/>
</dbReference>
<dbReference type="AlphaFoldDB" id="A0AAJ5C180"/>
<dbReference type="RefSeq" id="WP_093098038.1">
    <property type="nucleotide sequence ID" value="NZ_FNGK01000002.1"/>
</dbReference>
<dbReference type="PROSITE" id="PS50935">
    <property type="entry name" value="SSB"/>
    <property type="match status" value="1"/>
</dbReference>
<dbReference type="EMBL" id="LT906468">
    <property type="protein sequence ID" value="SNV53342.1"/>
    <property type="molecule type" value="Genomic_DNA"/>
</dbReference>
<accession>A0AAJ5C180</accession>
<gene>
    <name evidence="4" type="primary">ssb_1</name>
    <name evidence="4" type="ORF">SAMEA4412673_02854</name>
</gene>
<evidence type="ECO:0000256" key="3">
    <source>
        <dbReference type="RuleBase" id="RU000524"/>
    </source>
</evidence>
<dbReference type="PANTHER" id="PTHR10302:SF0">
    <property type="entry name" value="SINGLE-STRANDED DNA-BINDING PROTEIN, MITOCHONDRIAL"/>
    <property type="match status" value="1"/>
</dbReference>
<dbReference type="KEGG" id="smiz:4412673_02854"/>
<dbReference type="Gene3D" id="2.40.50.140">
    <property type="entry name" value="Nucleic acid-binding proteins"/>
    <property type="match status" value="1"/>
</dbReference>
<organism evidence="4 5">
    <name type="scientific">Sphingobacterium mizutaii</name>
    <dbReference type="NCBI Taxonomy" id="1010"/>
    <lineage>
        <taxon>Bacteria</taxon>
        <taxon>Pseudomonadati</taxon>
        <taxon>Bacteroidota</taxon>
        <taxon>Sphingobacteriia</taxon>
        <taxon>Sphingobacteriales</taxon>
        <taxon>Sphingobacteriaceae</taxon>
        <taxon>Sphingobacterium</taxon>
    </lineage>
</organism>
<dbReference type="GO" id="GO:0009295">
    <property type="term" value="C:nucleoid"/>
    <property type="evidence" value="ECO:0007669"/>
    <property type="project" value="TreeGrafter"/>
</dbReference>
<protein>
    <recommendedName>
        <fullName evidence="2 3">Single-stranded DNA-binding protein</fullName>
    </recommendedName>
</protein>
<dbReference type="InterPro" id="IPR012340">
    <property type="entry name" value="NA-bd_OB-fold"/>
</dbReference>
<dbReference type="InterPro" id="IPR011344">
    <property type="entry name" value="ssDNA-bd"/>
</dbReference>
<dbReference type="Pfam" id="PF00436">
    <property type="entry name" value="SSB"/>
    <property type="match status" value="1"/>
</dbReference>
<proteinExistence type="predicted"/>
<keyword evidence="1 2" id="KW-0238">DNA-binding</keyword>
<dbReference type="Proteomes" id="UP000215355">
    <property type="component" value="Chromosome 1"/>
</dbReference>